<evidence type="ECO:0000313" key="8">
    <source>
        <dbReference type="Proteomes" id="UP000476411"/>
    </source>
</evidence>
<keyword evidence="1" id="KW-0547">Nucleotide-binding</keyword>
<dbReference type="EMBL" id="CP048113">
    <property type="protein sequence ID" value="QHS58255.1"/>
    <property type="molecule type" value="Genomic_DNA"/>
</dbReference>
<evidence type="ECO:0000256" key="5">
    <source>
        <dbReference type="ARBA" id="ARBA00023163"/>
    </source>
</evidence>
<keyword evidence="8" id="KW-1185">Reference proteome</keyword>
<dbReference type="Pfam" id="PF02954">
    <property type="entry name" value="HTH_8"/>
    <property type="match status" value="1"/>
</dbReference>
<evidence type="ECO:0000256" key="2">
    <source>
        <dbReference type="ARBA" id="ARBA00022840"/>
    </source>
</evidence>
<keyword evidence="2" id="KW-0067">ATP-binding</keyword>
<dbReference type="InterPro" id="IPR009057">
    <property type="entry name" value="Homeodomain-like_sf"/>
</dbReference>
<dbReference type="SUPFAM" id="SSF52540">
    <property type="entry name" value="P-loop containing nucleoside triphosphate hydrolases"/>
    <property type="match status" value="1"/>
</dbReference>
<dbReference type="InterPro" id="IPR003593">
    <property type="entry name" value="AAA+_ATPase"/>
</dbReference>
<dbReference type="SUPFAM" id="SSF46689">
    <property type="entry name" value="Homeodomain-like"/>
    <property type="match status" value="1"/>
</dbReference>
<dbReference type="InterPro" id="IPR002078">
    <property type="entry name" value="Sigma_54_int"/>
</dbReference>
<evidence type="ECO:0000256" key="3">
    <source>
        <dbReference type="ARBA" id="ARBA00023015"/>
    </source>
</evidence>
<accession>A0A6B9ZAW8</accession>
<sequence length="516" mass="57842">MNLLALIELLLPEGTLPEIQLENGRVDWKEAIGSLRNEEDLFALVHSLLKPYLHTVSVLIGIADVNGVISHWWHKTDGLKLLPLPAKVSEHFIQDNIAGVLEMYAPDRRSALQTTLFNSGVREMLMVPLRNHTSNFGFLCILAKQHNTFPQVLQIAVKRHAGLLSAATLKLMLLEALPQWLQEEDMGDMQGQELMMYNDLLPAKLVSGIALRPVIQQVRQVAPTDATVLLTGETGTGKELFAEAIHLASERQHKSFVKVNCAALPPQLIESELFGHEKGAFTGAINRRIGKFEMAEGGTLFLDEIGELPLDMQAKLLRVIQEKEIERIGGSDTIPVNVRIIAATNRTLEDEVQAGRFRPDLYYRLYVFPIHLPALRERREDIPLLLQHFARNAALKYGKQVRAIAPASVMALTDYSWPGNIREMEHMVERAVILNEAPQITIDVPQGHKSYQKDHSPSMPLLTLAETERQTIIRALRYANGRIRGPQGAADLLDIKPTTLEARMKKLGIVKEHIVR</sequence>
<dbReference type="Gene3D" id="1.10.10.60">
    <property type="entry name" value="Homeodomain-like"/>
    <property type="match status" value="1"/>
</dbReference>
<dbReference type="CDD" id="cd00009">
    <property type="entry name" value="AAA"/>
    <property type="match status" value="1"/>
</dbReference>
<feature type="domain" description="Sigma-54 factor interaction" evidence="6">
    <location>
        <begin position="210"/>
        <end position="433"/>
    </location>
</feature>
<dbReference type="Pfam" id="PF25601">
    <property type="entry name" value="AAA_lid_14"/>
    <property type="match status" value="1"/>
</dbReference>
<dbReference type="InterPro" id="IPR002197">
    <property type="entry name" value="HTH_Fis"/>
</dbReference>
<keyword evidence="4" id="KW-0238">DNA-binding</keyword>
<evidence type="ECO:0000256" key="1">
    <source>
        <dbReference type="ARBA" id="ARBA00022741"/>
    </source>
</evidence>
<dbReference type="GO" id="GO:0005524">
    <property type="term" value="F:ATP binding"/>
    <property type="evidence" value="ECO:0007669"/>
    <property type="project" value="UniProtKB-KW"/>
</dbReference>
<reference evidence="7 8" key="1">
    <citation type="submission" date="2020-01" db="EMBL/GenBank/DDBJ databases">
        <title>Complete genome sequence of Chitinophaga sp. H33E-04 isolated from quinoa roots.</title>
        <authorList>
            <person name="Weon H.-Y."/>
            <person name="Lee S.A."/>
        </authorList>
    </citation>
    <scope>NUCLEOTIDE SEQUENCE [LARGE SCALE GENOMIC DNA]</scope>
    <source>
        <strain evidence="7 8">H33E-04</strain>
    </source>
</reference>
<proteinExistence type="predicted"/>
<dbReference type="AlphaFoldDB" id="A0A6B9ZAW8"/>
<dbReference type="InterPro" id="IPR025662">
    <property type="entry name" value="Sigma_54_int_dom_ATP-bd_1"/>
</dbReference>
<protein>
    <submittedName>
        <fullName evidence="7">Sigma-54-dependent Fis family transcriptional regulator</fullName>
    </submittedName>
</protein>
<gene>
    <name evidence="7" type="ORF">GWR21_01185</name>
</gene>
<evidence type="ECO:0000313" key="7">
    <source>
        <dbReference type="EMBL" id="QHS58255.1"/>
    </source>
</evidence>
<dbReference type="InterPro" id="IPR027417">
    <property type="entry name" value="P-loop_NTPase"/>
</dbReference>
<dbReference type="SMART" id="SM00382">
    <property type="entry name" value="AAA"/>
    <property type="match status" value="1"/>
</dbReference>
<name>A0A6B9ZAW8_9BACT</name>
<dbReference type="InterPro" id="IPR058031">
    <property type="entry name" value="AAA_lid_NorR"/>
</dbReference>
<dbReference type="KEGG" id="chih:GWR21_01185"/>
<dbReference type="Gene3D" id="1.10.8.60">
    <property type="match status" value="1"/>
</dbReference>
<evidence type="ECO:0000259" key="6">
    <source>
        <dbReference type="PROSITE" id="PS50045"/>
    </source>
</evidence>
<dbReference type="SUPFAM" id="SSF55781">
    <property type="entry name" value="GAF domain-like"/>
    <property type="match status" value="1"/>
</dbReference>
<dbReference type="InterPro" id="IPR025943">
    <property type="entry name" value="Sigma_54_int_dom_ATP-bd_2"/>
</dbReference>
<dbReference type="GO" id="GO:0043565">
    <property type="term" value="F:sequence-specific DNA binding"/>
    <property type="evidence" value="ECO:0007669"/>
    <property type="project" value="InterPro"/>
</dbReference>
<dbReference type="Pfam" id="PF00158">
    <property type="entry name" value="Sigma54_activat"/>
    <property type="match status" value="1"/>
</dbReference>
<dbReference type="Gene3D" id="3.40.50.300">
    <property type="entry name" value="P-loop containing nucleotide triphosphate hydrolases"/>
    <property type="match status" value="1"/>
</dbReference>
<dbReference type="Proteomes" id="UP000476411">
    <property type="component" value="Chromosome"/>
</dbReference>
<dbReference type="PROSITE" id="PS00676">
    <property type="entry name" value="SIGMA54_INTERACT_2"/>
    <property type="match status" value="1"/>
</dbReference>
<organism evidence="7 8">
    <name type="scientific">Chitinophaga agri</name>
    <dbReference type="NCBI Taxonomy" id="2703787"/>
    <lineage>
        <taxon>Bacteria</taxon>
        <taxon>Pseudomonadati</taxon>
        <taxon>Bacteroidota</taxon>
        <taxon>Chitinophagia</taxon>
        <taxon>Chitinophagales</taxon>
        <taxon>Chitinophagaceae</taxon>
        <taxon>Chitinophaga</taxon>
    </lineage>
</organism>
<dbReference type="PANTHER" id="PTHR32071">
    <property type="entry name" value="TRANSCRIPTIONAL REGULATORY PROTEIN"/>
    <property type="match status" value="1"/>
</dbReference>
<dbReference type="FunFam" id="3.40.50.300:FF:000006">
    <property type="entry name" value="DNA-binding transcriptional regulator NtrC"/>
    <property type="match status" value="1"/>
</dbReference>
<dbReference type="PANTHER" id="PTHR32071:SF117">
    <property type="entry name" value="PTS-DEPENDENT DIHYDROXYACETONE KINASE OPERON REGULATORY PROTEIN-RELATED"/>
    <property type="match status" value="1"/>
</dbReference>
<dbReference type="PROSITE" id="PS50045">
    <property type="entry name" value="SIGMA54_INTERACT_4"/>
    <property type="match status" value="1"/>
</dbReference>
<keyword evidence="3" id="KW-0805">Transcription regulation</keyword>
<dbReference type="GO" id="GO:0006355">
    <property type="term" value="P:regulation of DNA-templated transcription"/>
    <property type="evidence" value="ECO:0007669"/>
    <property type="project" value="InterPro"/>
</dbReference>
<dbReference type="RefSeq" id="WP_162329960.1">
    <property type="nucleotide sequence ID" value="NZ_CP048113.1"/>
</dbReference>
<dbReference type="PROSITE" id="PS00675">
    <property type="entry name" value="SIGMA54_INTERACT_1"/>
    <property type="match status" value="1"/>
</dbReference>
<keyword evidence="5" id="KW-0804">Transcription</keyword>
<evidence type="ECO:0000256" key="4">
    <source>
        <dbReference type="ARBA" id="ARBA00023125"/>
    </source>
</evidence>